<name>A0ABY7S0P9_9FLAO</name>
<dbReference type="Proteomes" id="UP001202717">
    <property type="component" value="Chromosome"/>
</dbReference>
<dbReference type="SMART" id="SM00342">
    <property type="entry name" value="HTH_ARAC"/>
    <property type="match status" value="1"/>
</dbReference>
<organism evidence="5 6">
    <name type="scientific">Psychroserpens ponticola</name>
    <dbReference type="NCBI Taxonomy" id="2932268"/>
    <lineage>
        <taxon>Bacteria</taxon>
        <taxon>Pseudomonadati</taxon>
        <taxon>Bacteroidota</taxon>
        <taxon>Flavobacteriia</taxon>
        <taxon>Flavobacteriales</taxon>
        <taxon>Flavobacteriaceae</taxon>
        <taxon>Psychroserpens</taxon>
    </lineage>
</organism>
<accession>A0ABY7S0P9</accession>
<dbReference type="EMBL" id="CP116221">
    <property type="protein sequence ID" value="WCO02964.1"/>
    <property type="molecule type" value="Genomic_DNA"/>
</dbReference>
<dbReference type="SUPFAM" id="SSF51215">
    <property type="entry name" value="Regulatory protein AraC"/>
    <property type="match status" value="1"/>
</dbReference>
<dbReference type="PROSITE" id="PS01124">
    <property type="entry name" value="HTH_ARAC_FAMILY_2"/>
    <property type="match status" value="1"/>
</dbReference>
<gene>
    <name evidence="5" type="ORF">MUN68_005600</name>
</gene>
<evidence type="ECO:0000256" key="3">
    <source>
        <dbReference type="ARBA" id="ARBA00023163"/>
    </source>
</evidence>
<dbReference type="RefSeq" id="WP_249995681.1">
    <property type="nucleotide sequence ID" value="NZ_CP116221.1"/>
</dbReference>
<evidence type="ECO:0000256" key="1">
    <source>
        <dbReference type="ARBA" id="ARBA00023015"/>
    </source>
</evidence>
<dbReference type="InterPro" id="IPR020449">
    <property type="entry name" value="Tscrpt_reg_AraC-type_HTH"/>
</dbReference>
<evidence type="ECO:0000313" key="6">
    <source>
        <dbReference type="Proteomes" id="UP001202717"/>
    </source>
</evidence>
<keyword evidence="3" id="KW-0804">Transcription</keyword>
<keyword evidence="1" id="KW-0805">Transcription regulation</keyword>
<reference evidence="5 6" key="1">
    <citation type="submission" date="2023-01" db="EMBL/GenBank/DDBJ databases">
        <title>Psychroserpens ponticola sp. nov., isolated from seawater.</title>
        <authorList>
            <person name="Kristyanto S."/>
            <person name="Jung J."/>
            <person name="Kim J.M."/>
            <person name="Jeon C.O."/>
        </authorList>
    </citation>
    <scope>NUCLEOTIDE SEQUENCE [LARGE SCALE GENOMIC DNA]</scope>
    <source>
        <strain evidence="5 6">MSW6</strain>
    </source>
</reference>
<dbReference type="SUPFAM" id="SSF46689">
    <property type="entry name" value="Homeodomain-like"/>
    <property type="match status" value="1"/>
</dbReference>
<dbReference type="InterPro" id="IPR009057">
    <property type="entry name" value="Homeodomain-like_sf"/>
</dbReference>
<proteinExistence type="predicted"/>
<feature type="domain" description="HTH araC/xylS-type" evidence="4">
    <location>
        <begin position="167"/>
        <end position="265"/>
    </location>
</feature>
<evidence type="ECO:0000313" key="5">
    <source>
        <dbReference type="EMBL" id="WCO02964.1"/>
    </source>
</evidence>
<dbReference type="Gene3D" id="1.10.10.60">
    <property type="entry name" value="Homeodomain-like"/>
    <property type="match status" value="2"/>
</dbReference>
<evidence type="ECO:0000256" key="2">
    <source>
        <dbReference type="ARBA" id="ARBA00023125"/>
    </source>
</evidence>
<dbReference type="PRINTS" id="PR00032">
    <property type="entry name" value="HTHARAC"/>
</dbReference>
<dbReference type="InterPro" id="IPR018060">
    <property type="entry name" value="HTH_AraC"/>
</dbReference>
<dbReference type="PROSITE" id="PS00041">
    <property type="entry name" value="HTH_ARAC_FAMILY_1"/>
    <property type="match status" value="1"/>
</dbReference>
<evidence type="ECO:0000259" key="4">
    <source>
        <dbReference type="PROSITE" id="PS01124"/>
    </source>
</evidence>
<dbReference type="InterPro" id="IPR003313">
    <property type="entry name" value="AraC-bd"/>
</dbReference>
<dbReference type="InterPro" id="IPR018062">
    <property type="entry name" value="HTH_AraC-typ_CS"/>
</dbReference>
<dbReference type="Pfam" id="PF12833">
    <property type="entry name" value="HTH_18"/>
    <property type="match status" value="1"/>
</dbReference>
<dbReference type="InterPro" id="IPR037923">
    <property type="entry name" value="HTH-like"/>
</dbReference>
<sequence length="269" mass="31754">MKILSKGEYYGIMKSEHNYDGVMLSEYNYLQEETDWHYHENPYLMYVLQGSLFDINKKKQTACSSGSLFFYNWDEPHFNSKHSDHAKGFHIEFERQWFKEKQLDLNLWEGSQLIENPKLHHILAKLYFEFKCDDDYSQVSVELLLLQLCEGIDSIHIIKTLDEPLWIQKLKDILHQVNQNLSLDALSKQLGVHPTHISRAVPKHLKTTLGDYIRQHKVKTAIGYMMNSKLSLTEITYLSGFSDQSHFIRLFKLYIGMTPKQYRRKINAC</sequence>
<dbReference type="PANTHER" id="PTHR43280:SF2">
    <property type="entry name" value="HTH-TYPE TRANSCRIPTIONAL REGULATOR EXSA"/>
    <property type="match status" value="1"/>
</dbReference>
<keyword evidence="2" id="KW-0238">DNA-binding</keyword>
<protein>
    <submittedName>
        <fullName evidence="5">AraC family transcriptional regulator</fullName>
    </submittedName>
</protein>
<dbReference type="PANTHER" id="PTHR43280">
    <property type="entry name" value="ARAC-FAMILY TRANSCRIPTIONAL REGULATOR"/>
    <property type="match status" value="1"/>
</dbReference>
<dbReference type="Pfam" id="PF02311">
    <property type="entry name" value="AraC_binding"/>
    <property type="match status" value="1"/>
</dbReference>
<keyword evidence="6" id="KW-1185">Reference proteome</keyword>